<reference evidence="2" key="2">
    <citation type="submission" date="2013-12" db="EMBL/GenBank/DDBJ databases">
        <authorList>
            <person name="Yu Y."/>
            <person name="Lee S."/>
            <person name="de Baynast K."/>
            <person name="Wissotski M."/>
            <person name="Liu L."/>
            <person name="Talag J."/>
            <person name="Goicoechea J."/>
            <person name="Angelova A."/>
            <person name="Jetty R."/>
            <person name="Kudrna D."/>
            <person name="Golser W."/>
            <person name="Rivera L."/>
            <person name="Zhang J."/>
            <person name="Wing R."/>
        </authorList>
    </citation>
    <scope>NUCLEOTIDE SEQUENCE</scope>
</reference>
<sequence>MVQYKVTSLKFLDHAFISQIFVQLNQYVLFAPRMIPDLGNPKPAWVHLEILVMLPVVLGSHSASRSSWRGTCCVLLLATAAFFGSVRGQYKKPLTLAKCTKPCSFFFPVPNKNKGTSSCS</sequence>
<dbReference type="EnsemblPlants" id="LPERR02G30510.1">
    <property type="protein sequence ID" value="LPERR02G30510.1"/>
    <property type="gene ID" value="LPERR02G30510"/>
</dbReference>
<name>A0A0D9VMJ6_9ORYZ</name>
<proteinExistence type="predicted"/>
<organism evidence="1 2">
    <name type="scientific">Leersia perrieri</name>
    <dbReference type="NCBI Taxonomy" id="77586"/>
    <lineage>
        <taxon>Eukaryota</taxon>
        <taxon>Viridiplantae</taxon>
        <taxon>Streptophyta</taxon>
        <taxon>Embryophyta</taxon>
        <taxon>Tracheophyta</taxon>
        <taxon>Spermatophyta</taxon>
        <taxon>Magnoliopsida</taxon>
        <taxon>Liliopsida</taxon>
        <taxon>Poales</taxon>
        <taxon>Poaceae</taxon>
        <taxon>BOP clade</taxon>
        <taxon>Oryzoideae</taxon>
        <taxon>Oryzeae</taxon>
        <taxon>Oryzinae</taxon>
        <taxon>Leersia</taxon>
    </lineage>
</organism>
<protein>
    <submittedName>
        <fullName evidence="1">Uncharacterized protein</fullName>
    </submittedName>
</protein>
<keyword evidence="2" id="KW-1185">Reference proteome</keyword>
<reference evidence="1" key="3">
    <citation type="submission" date="2015-04" db="UniProtKB">
        <authorList>
            <consortium name="EnsemblPlants"/>
        </authorList>
    </citation>
    <scope>IDENTIFICATION</scope>
</reference>
<dbReference type="Gramene" id="LPERR02G30510.1">
    <property type="protein sequence ID" value="LPERR02G30510.1"/>
    <property type="gene ID" value="LPERR02G30510"/>
</dbReference>
<dbReference type="HOGENOM" id="CLU_2053021_0_0_1"/>
<reference evidence="1 2" key="1">
    <citation type="submission" date="2012-08" db="EMBL/GenBank/DDBJ databases">
        <title>Oryza genome evolution.</title>
        <authorList>
            <person name="Wing R.A."/>
        </authorList>
    </citation>
    <scope>NUCLEOTIDE SEQUENCE</scope>
</reference>
<accession>A0A0D9VMJ6</accession>
<dbReference type="AlphaFoldDB" id="A0A0D9VMJ6"/>
<dbReference type="Proteomes" id="UP000032180">
    <property type="component" value="Chromosome 2"/>
</dbReference>
<evidence type="ECO:0000313" key="1">
    <source>
        <dbReference type="EnsemblPlants" id="LPERR02G30510.1"/>
    </source>
</evidence>
<evidence type="ECO:0000313" key="2">
    <source>
        <dbReference type="Proteomes" id="UP000032180"/>
    </source>
</evidence>